<protein>
    <recommendedName>
        <fullName evidence="4">Lipoprotein</fullName>
    </recommendedName>
</protein>
<feature type="region of interest" description="Disordered" evidence="1">
    <location>
        <begin position="43"/>
        <end position="78"/>
    </location>
</feature>
<sequence>MTQIVRRGAMVGIVVGAGWASACTAYDRDEYASLVAAASPAHLDGGKPDEGSGGFDGSDPVGDGGESAVDANEDAPVTDDGGAPICGPSVQQGSWVTIEHPSGTAPSPTGGEIVAGTYVLTAYRAYPSAPVTDGQVRETIQVTTTSKTTGTLAHLVERKDASGRAGPTGFVQTFRLGTADQTIVTGNVCPTTTLGDALYYSATPTMFAIVTVPLVREYTKVP</sequence>
<dbReference type="RefSeq" id="WP_169927902.1">
    <property type="nucleotide sequence ID" value="NZ_CP012333.1"/>
</dbReference>
<evidence type="ECO:0000313" key="3">
    <source>
        <dbReference type="Proteomes" id="UP000064967"/>
    </source>
</evidence>
<name>A0A0K1Q0X8_9BACT</name>
<keyword evidence="3" id="KW-1185">Reference proteome</keyword>
<dbReference type="KEGG" id="llu:AKJ09_05940"/>
<dbReference type="EMBL" id="CP012333">
    <property type="protein sequence ID" value="AKU99276.1"/>
    <property type="molecule type" value="Genomic_DNA"/>
</dbReference>
<reference evidence="2 3" key="1">
    <citation type="submission" date="2015-08" db="EMBL/GenBank/DDBJ databases">
        <authorList>
            <person name="Babu N.S."/>
            <person name="Beckwith C.J."/>
            <person name="Beseler K.G."/>
            <person name="Brison A."/>
            <person name="Carone J.V."/>
            <person name="Caskin T.P."/>
            <person name="Diamond M."/>
            <person name="Durham M.E."/>
            <person name="Foxe J.M."/>
            <person name="Go M."/>
            <person name="Henderson B.A."/>
            <person name="Jones I.B."/>
            <person name="McGettigan J.A."/>
            <person name="Micheletti S.J."/>
            <person name="Nasrallah M.E."/>
            <person name="Ortiz D."/>
            <person name="Piller C.R."/>
            <person name="Privatt S.R."/>
            <person name="Schneider S.L."/>
            <person name="Sharp S."/>
            <person name="Smith T.C."/>
            <person name="Stanton J.D."/>
            <person name="Ullery H.E."/>
            <person name="Wilson R.J."/>
            <person name="Serrano M.G."/>
            <person name="Buck G."/>
            <person name="Lee V."/>
            <person name="Wang Y."/>
            <person name="Carvalho R."/>
            <person name="Voegtly L."/>
            <person name="Shi R."/>
            <person name="Duckworth R."/>
            <person name="Johnson A."/>
            <person name="Loviza R."/>
            <person name="Walstead R."/>
            <person name="Shah Z."/>
            <person name="Kiflezghi M."/>
            <person name="Wade K."/>
            <person name="Ball S.L."/>
            <person name="Bradley K.W."/>
            <person name="Asai D.J."/>
            <person name="Bowman C.A."/>
            <person name="Russell D.A."/>
            <person name="Pope W.H."/>
            <person name="Jacobs-Sera D."/>
            <person name="Hendrix R.W."/>
            <person name="Hatfull G.F."/>
        </authorList>
    </citation>
    <scope>NUCLEOTIDE SEQUENCE [LARGE SCALE GENOMIC DNA]</scope>
    <source>
        <strain evidence="2 3">DSM 27648</strain>
    </source>
</reference>
<proteinExistence type="predicted"/>
<evidence type="ECO:0000313" key="2">
    <source>
        <dbReference type="EMBL" id="AKU99276.1"/>
    </source>
</evidence>
<dbReference type="Proteomes" id="UP000064967">
    <property type="component" value="Chromosome"/>
</dbReference>
<gene>
    <name evidence="2" type="ORF">AKJ09_05940</name>
</gene>
<accession>A0A0K1Q0X8</accession>
<evidence type="ECO:0008006" key="4">
    <source>
        <dbReference type="Google" id="ProtNLM"/>
    </source>
</evidence>
<dbReference type="PROSITE" id="PS51257">
    <property type="entry name" value="PROKAR_LIPOPROTEIN"/>
    <property type="match status" value="1"/>
</dbReference>
<dbReference type="STRING" id="1391654.AKJ09_05940"/>
<organism evidence="2 3">
    <name type="scientific">Labilithrix luteola</name>
    <dbReference type="NCBI Taxonomy" id="1391654"/>
    <lineage>
        <taxon>Bacteria</taxon>
        <taxon>Pseudomonadati</taxon>
        <taxon>Myxococcota</taxon>
        <taxon>Polyangia</taxon>
        <taxon>Polyangiales</taxon>
        <taxon>Labilitrichaceae</taxon>
        <taxon>Labilithrix</taxon>
    </lineage>
</organism>
<dbReference type="AlphaFoldDB" id="A0A0K1Q0X8"/>
<evidence type="ECO:0000256" key="1">
    <source>
        <dbReference type="SAM" id="MobiDB-lite"/>
    </source>
</evidence>